<sequence length="241" mass="27991">MTGYLAFPPSTGNGSASFTTQRIPFSEIQEPQVGAHNYVSREGENIEKEKKQHEEEQARKRVEREEKRRRRLEHERHQVWLSELEWVRSGGLLRDARGRRDMVRTETMRAEIRLQEEEKRILELWNTYETRWRALQAAALSGNTSVSWKEIPWPVHGTPLSPADLTPDAIANFLFAPFGVRGSTGSKKDRIRTFFLRWHPDKFPSSVLSQMADDERDMVVDGVNSVFMALKLIQDVEKRNS</sequence>
<gene>
    <name evidence="1" type="ORF">NM688_g1048</name>
</gene>
<organism evidence="1 2">
    <name type="scientific">Phlebia brevispora</name>
    <dbReference type="NCBI Taxonomy" id="194682"/>
    <lineage>
        <taxon>Eukaryota</taxon>
        <taxon>Fungi</taxon>
        <taxon>Dikarya</taxon>
        <taxon>Basidiomycota</taxon>
        <taxon>Agaricomycotina</taxon>
        <taxon>Agaricomycetes</taxon>
        <taxon>Polyporales</taxon>
        <taxon>Meruliaceae</taxon>
        <taxon>Phlebia</taxon>
    </lineage>
</organism>
<evidence type="ECO:0000313" key="1">
    <source>
        <dbReference type="EMBL" id="KAJ3558233.1"/>
    </source>
</evidence>
<dbReference type="Proteomes" id="UP001148662">
    <property type="component" value="Unassembled WGS sequence"/>
</dbReference>
<dbReference type="EMBL" id="JANHOG010000102">
    <property type="protein sequence ID" value="KAJ3558233.1"/>
    <property type="molecule type" value="Genomic_DNA"/>
</dbReference>
<keyword evidence="2" id="KW-1185">Reference proteome</keyword>
<comment type="caution">
    <text evidence="1">The sequence shown here is derived from an EMBL/GenBank/DDBJ whole genome shotgun (WGS) entry which is preliminary data.</text>
</comment>
<name>A0ACC1TCZ5_9APHY</name>
<reference evidence="1" key="1">
    <citation type="submission" date="2022-07" db="EMBL/GenBank/DDBJ databases">
        <title>Genome Sequence of Phlebia brevispora.</title>
        <authorList>
            <person name="Buettner E."/>
        </authorList>
    </citation>
    <scope>NUCLEOTIDE SEQUENCE</scope>
    <source>
        <strain evidence="1">MPL23</strain>
    </source>
</reference>
<accession>A0ACC1TCZ5</accession>
<evidence type="ECO:0000313" key="2">
    <source>
        <dbReference type="Proteomes" id="UP001148662"/>
    </source>
</evidence>
<proteinExistence type="predicted"/>
<protein>
    <submittedName>
        <fullName evidence="1">Uncharacterized protein</fullName>
    </submittedName>
</protein>